<protein>
    <submittedName>
        <fullName evidence="1">Uncharacterized protein</fullName>
    </submittedName>
</protein>
<organism evidence="1 2">
    <name type="scientific">Rosistilla ulvae</name>
    <dbReference type="NCBI Taxonomy" id="1930277"/>
    <lineage>
        <taxon>Bacteria</taxon>
        <taxon>Pseudomonadati</taxon>
        <taxon>Planctomycetota</taxon>
        <taxon>Planctomycetia</taxon>
        <taxon>Pirellulales</taxon>
        <taxon>Pirellulaceae</taxon>
        <taxon>Rosistilla</taxon>
    </lineage>
</organism>
<keyword evidence="2" id="KW-1185">Reference proteome</keyword>
<dbReference type="EMBL" id="CP036261">
    <property type="protein sequence ID" value="QDS90563.1"/>
    <property type="molecule type" value="Genomic_DNA"/>
</dbReference>
<name>A0A517M6S2_9BACT</name>
<evidence type="ECO:0000313" key="1">
    <source>
        <dbReference type="EMBL" id="QDS90563.1"/>
    </source>
</evidence>
<dbReference type="Proteomes" id="UP000319557">
    <property type="component" value="Chromosome"/>
</dbReference>
<sequence length="40" mass="4513">MIVRGGPGPLLLLRVRIQFWAVACHLHSFFESGYPTENVT</sequence>
<dbReference type="KEGG" id="ruv:EC9_47770"/>
<dbReference type="AlphaFoldDB" id="A0A517M6S2"/>
<proteinExistence type="predicted"/>
<gene>
    <name evidence="1" type="ORF">EC9_47770</name>
</gene>
<accession>A0A517M6S2</accession>
<evidence type="ECO:0000313" key="2">
    <source>
        <dbReference type="Proteomes" id="UP000319557"/>
    </source>
</evidence>
<reference evidence="1 2" key="1">
    <citation type="submission" date="2019-02" db="EMBL/GenBank/DDBJ databases">
        <title>Deep-cultivation of Planctomycetes and their phenomic and genomic characterization uncovers novel biology.</title>
        <authorList>
            <person name="Wiegand S."/>
            <person name="Jogler M."/>
            <person name="Boedeker C."/>
            <person name="Pinto D."/>
            <person name="Vollmers J."/>
            <person name="Rivas-Marin E."/>
            <person name="Kohn T."/>
            <person name="Peeters S.H."/>
            <person name="Heuer A."/>
            <person name="Rast P."/>
            <person name="Oberbeckmann S."/>
            <person name="Bunk B."/>
            <person name="Jeske O."/>
            <person name="Meyerdierks A."/>
            <person name="Storesund J.E."/>
            <person name="Kallscheuer N."/>
            <person name="Luecker S."/>
            <person name="Lage O.M."/>
            <person name="Pohl T."/>
            <person name="Merkel B.J."/>
            <person name="Hornburger P."/>
            <person name="Mueller R.-W."/>
            <person name="Bruemmer F."/>
            <person name="Labrenz M."/>
            <person name="Spormann A.M."/>
            <person name="Op den Camp H."/>
            <person name="Overmann J."/>
            <person name="Amann R."/>
            <person name="Jetten M.S.M."/>
            <person name="Mascher T."/>
            <person name="Medema M.H."/>
            <person name="Devos D.P."/>
            <person name="Kaster A.-K."/>
            <person name="Ovreas L."/>
            <person name="Rohde M."/>
            <person name="Galperin M.Y."/>
            <person name="Jogler C."/>
        </authorList>
    </citation>
    <scope>NUCLEOTIDE SEQUENCE [LARGE SCALE GENOMIC DNA]</scope>
    <source>
        <strain evidence="1 2">EC9</strain>
    </source>
</reference>